<evidence type="ECO:0000313" key="1">
    <source>
        <dbReference type="EMBL" id="MPL90234.1"/>
    </source>
</evidence>
<dbReference type="AlphaFoldDB" id="A0A644VFR9"/>
<name>A0A644VFR9_9ZZZZ</name>
<accession>A0A644VFR9</accession>
<dbReference type="Gene3D" id="3.30.420.240">
    <property type="match status" value="1"/>
</dbReference>
<dbReference type="EMBL" id="VSSQ01000298">
    <property type="protein sequence ID" value="MPL90234.1"/>
    <property type="molecule type" value="Genomic_DNA"/>
</dbReference>
<dbReference type="InterPro" id="IPR027417">
    <property type="entry name" value="P-loop_NTPase"/>
</dbReference>
<sequence>MRVNEKHISLYKSWQADWNRFVRDVLKARLDKEQQDIITSVQYNPRTAVASGTSRGKDFVAACSALCFLYLTPKFNKKGELVCNTKIALTAPTGRQVSNIMTPEIRRLYRNAKVLPGRLVADDIRTDYEEWFLTGFKASDDATEAWSGFHAVNTMFVITEATGISDNTFNAIEGNLQGNSRLLIVFNPNITTGYAARAMKSDRFARFRLNSLNAENVVTKKVTIPGQVDYEWVKDKVDNWATPISEYDFDEGEGDFHWEGLLYRPRDLFRVKVLGMFPKVDEDVLIPYEWIELANKRWAYFKEQGFTITAPATIGVDVAGMGRDASVLCYRYDNFVERFDSHQSGGKADHMHIAGMLVNPLNKKRATAYIDTIGEGAGVFSRLQELGYLNAFSCKYSEGAHGLNDHTGVYTFANMRAYLYWAVRDWLNPKNGHNACLPPCDRLTEEATEIKWKFQSNGSIIIEAKEEIKKRLKRSTDYFDSLANTFYPNGVEGIIDERKILSDFR</sequence>
<dbReference type="Gene3D" id="3.40.50.300">
    <property type="entry name" value="P-loop containing nucleotide triphosphate hydrolases"/>
    <property type="match status" value="1"/>
</dbReference>
<evidence type="ECO:0008006" key="2">
    <source>
        <dbReference type="Google" id="ProtNLM"/>
    </source>
</evidence>
<proteinExistence type="predicted"/>
<protein>
    <recommendedName>
        <fullName evidence="2">Phage terminase large subunit N-terminal domain-containing protein</fullName>
    </recommendedName>
</protein>
<reference evidence="1" key="1">
    <citation type="submission" date="2019-08" db="EMBL/GenBank/DDBJ databases">
        <authorList>
            <person name="Kucharzyk K."/>
            <person name="Murdoch R.W."/>
            <person name="Higgins S."/>
            <person name="Loffler F."/>
        </authorList>
    </citation>
    <scope>NUCLEOTIDE SEQUENCE</scope>
</reference>
<organism evidence="1">
    <name type="scientific">bioreactor metagenome</name>
    <dbReference type="NCBI Taxonomy" id="1076179"/>
    <lineage>
        <taxon>unclassified sequences</taxon>
        <taxon>metagenomes</taxon>
        <taxon>ecological metagenomes</taxon>
    </lineage>
</organism>
<comment type="caution">
    <text evidence="1">The sequence shown here is derived from an EMBL/GenBank/DDBJ whole genome shotgun (WGS) entry which is preliminary data.</text>
</comment>
<gene>
    <name evidence="1" type="ORF">SDC9_36281</name>
</gene>